<name>A0A8X6H0G8_TRICU</name>
<proteinExistence type="predicted"/>
<dbReference type="Proteomes" id="UP000887116">
    <property type="component" value="Unassembled WGS sequence"/>
</dbReference>
<sequence length="136" mass="15574">MEFEDILIQVGGYGKFQRNLTIFFLIPVSCVLPCFWMNFIFMVSVPDHWCHVPELSNLSIAQQRMLISPPGNPSCSMYNMNYSQVLDAESFMESNNTDVIVPCIHGWQYDKQNYDATASTKVCDVIILVKSYSDKL</sequence>
<keyword evidence="1" id="KW-0472">Membrane</keyword>
<reference evidence="2" key="1">
    <citation type="submission" date="2020-07" db="EMBL/GenBank/DDBJ databases">
        <title>Multicomponent nature underlies the extraordinary mechanical properties of spider dragline silk.</title>
        <authorList>
            <person name="Kono N."/>
            <person name="Nakamura H."/>
            <person name="Mori M."/>
            <person name="Yoshida Y."/>
            <person name="Ohtoshi R."/>
            <person name="Malay A.D."/>
            <person name="Moran D.A.P."/>
            <person name="Tomita M."/>
            <person name="Numata K."/>
            <person name="Arakawa K."/>
        </authorList>
    </citation>
    <scope>NUCLEOTIDE SEQUENCE</scope>
</reference>
<gene>
    <name evidence="2" type="primary">AVEN_44658_1</name>
    <name evidence="2" type="ORF">TNCT_590611</name>
</gene>
<dbReference type="AlphaFoldDB" id="A0A8X6H0G8"/>
<dbReference type="EMBL" id="BMAO01004302">
    <property type="protein sequence ID" value="GFQ93718.1"/>
    <property type="molecule type" value="Genomic_DNA"/>
</dbReference>
<keyword evidence="1" id="KW-1133">Transmembrane helix</keyword>
<keyword evidence="3" id="KW-1185">Reference proteome</keyword>
<organism evidence="2 3">
    <name type="scientific">Trichonephila clavata</name>
    <name type="common">Joro spider</name>
    <name type="synonym">Nephila clavata</name>
    <dbReference type="NCBI Taxonomy" id="2740835"/>
    <lineage>
        <taxon>Eukaryota</taxon>
        <taxon>Metazoa</taxon>
        <taxon>Ecdysozoa</taxon>
        <taxon>Arthropoda</taxon>
        <taxon>Chelicerata</taxon>
        <taxon>Arachnida</taxon>
        <taxon>Araneae</taxon>
        <taxon>Araneomorphae</taxon>
        <taxon>Entelegynae</taxon>
        <taxon>Araneoidea</taxon>
        <taxon>Nephilidae</taxon>
        <taxon>Trichonephila</taxon>
    </lineage>
</organism>
<keyword evidence="1" id="KW-0812">Transmembrane</keyword>
<evidence type="ECO:0000256" key="1">
    <source>
        <dbReference type="SAM" id="Phobius"/>
    </source>
</evidence>
<comment type="caution">
    <text evidence="2">The sequence shown here is derived from an EMBL/GenBank/DDBJ whole genome shotgun (WGS) entry which is preliminary data.</text>
</comment>
<feature type="transmembrane region" description="Helical" evidence="1">
    <location>
        <begin position="20"/>
        <end position="41"/>
    </location>
</feature>
<protein>
    <submittedName>
        <fullName evidence="2">Uncharacterized protein</fullName>
    </submittedName>
</protein>
<evidence type="ECO:0000313" key="3">
    <source>
        <dbReference type="Proteomes" id="UP000887116"/>
    </source>
</evidence>
<evidence type="ECO:0000313" key="2">
    <source>
        <dbReference type="EMBL" id="GFQ93718.1"/>
    </source>
</evidence>
<accession>A0A8X6H0G8</accession>
<dbReference type="OrthoDB" id="6884957at2759"/>